<name>A0A0A9UCN8_ARUDO</name>
<evidence type="ECO:0000313" key="1">
    <source>
        <dbReference type="EMBL" id="JAD88488.1"/>
    </source>
</evidence>
<accession>A0A0A9UCN8</accession>
<dbReference type="EMBL" id="GBRH01209407">
    <property type="protein sequence ID" value="JAD88488.1"/>
    <property type="molecule type" value="Transcribed_RNA"/>
</dbReference>
<reference evidence="1" key="1">
    <citation type="submission" date="2014-09" db="EMBL/GenBank/DDBJ databases">
        <authorList>
            <person name="Magalhaes I.L.F."/>
            <person name="Oliveira U."/>
            <person name="Santos F.R."/>
            <person name="Vidigal T.H.D.A."/>
            <person name="Brescovit A.D."/>
            <person name="Santos A.J."/>
        </authorList>
    </citation>
    <scope>NUCLEOTIDE SEQUENCE</scope>
    <source>
        <tissue evidence="1">Shoot tissue taken approximately 20 cm above the soil surface</tissue>
    </source>
</reference>
<dbReference type="AlphaFoldDB" id="A0A0A9UCN8"/>
<sequence length="73" mass="8151">MSLARALETLVAVLLAGSLGSRVRCCLHWRTYRSEHLGTFCFCSHVLNTKLASINKHLINDQCTVLVISHMLP</sequence>
<protein>
    <submittedName>
        <fullName evidence="1">Uncharacterized protein</fullName>
    </submittedName>
</protein>
<proteinExistence type="predicted"/>
<organism evidence="1">
    <name type="scientific">Arundo donax</name>
    <name type="common">Giant reed</name>
    <name type="synonym">Donax arundinaceus</name>
    <dbReference type="NCBI Taxonomy" id="35708"/>
    <lineage>
        <taxon>Eukaryota</taxon>
        <taxon>Viridiplantae</taxon>
        <taxon>Streptophyta</taxon>
        <taxon>Embryophyta</taxon>
        <taxon>Tracheophyta</taxon>
        <taxon>Spermatophyta</taxon>
        <taxon>Magnoliopsida</taxon>
        <taxon>Liliopsida</taxon>
        <taxon>Poales</taxon>
        <taxon>Poaceae</taxon>
        <taxon>PACMAD clade</taxon>
        <taxon>Arundinoideae</taxon>
        <taxon>Arundineae</taxon>
        <taxon>Arundo</taxon>
    </lineage>
</organism>
<reference evidence="1" key="2">
    <citation type="journal article" date="2015" name="Data Brief">
        <title>Shoot transcriptome of the giant reed, Arundo donax.</title>
        <authorList>
            <person name="Barrero R.A."/>
            <person name="Guerrero F.D."/>
            <person name="Moolhuijzen P."/>
            <person name="Goolsby J.A."/>
            <person name="Tidwell J."/>
            <person name="Bellgard S.E."/>
            <person name="Bellgard M.I."/>
        </authorList>
    </citation>
    <scope>NUCLEOTIDE SEQUENCE</scope>
    <source>
        <tissue evidence="1">Shoot tissue taken approximately 20 cm above the soil surface</tissue>
    </source>
</reference>